<protein>
    <submittedName>
        <fullName evidence="2">Uncharacterized protein</fullName>
    </submittedName>
</protein>
<dbReference type="AlphaFoldDB" id="A0AAX2H894"/>
<comment type="caution">
    <text evidence="2">The sequence shown here is derived from an EMBL/GenBank/DDBJ whole genome shotgun (WGS) entry which is preliminary data.</text>
</comment>
<organism evidence="2 3">
    <name type="scientific">Pseudomonas lundensis</name>
    <dbReference type="NCBI Taxonomy" id="86185"/>
    <lineage>
        <taxon>Bacteria</taxon>
        <taxon>Pseudomonadati</taxon>
        <taxon>Pseudomonadota</taxon>
        <taxon>Gammaproteobacteria</taxon>
        <taxon>Pseudomonadales</taxon>
        <taxon>Pseudomonadaceae</taxon>
        <taxon>Pseudomonas</taxon>
    </lineage>
</organism>
<gene>
    <name evidence="2" type="ORF">PLUA15_280041</name>
</gene>
<dbReference type="Proteomes" id="UP000219564">
    <property type="component" value="Unassembled WGS sequence"/>
</dbReference>
<evidence type="ECO:0000313" key="2">
    <source>
        <dbReference type="EMBL" id="SOB53101.1"/>
    </source>
</evidence>
<feature type="compositionally biased region" description="Basic and acidic residues" evidence="1">
    <location>
        <begin position="95"/>
        <end position="108"/>
    </location>
</feature>
<dbReference type="EMBL" id="OBKZ01000021">
    <property type="protein sequence ID" value="SOB53101.1"/>
    <property type="molecule type" value="Genomic_DNA"/>
</dbReference>
<name>A0AAX2H894_9PSED</name>
<evidence type="ECO:0000313" key="3">
    <source>
        <dbReference type="Proteomes" id="UP000219564"/>
    </source>
</evidence>
<sequence>MSKTCLPNVFLPPLKAIGRKRFWRKSTVEFIDEKRAPFKPAGHLSITGRLRTIPPLNFHILSASYDQYCFHERNSRRHCRPAFPRPGSCGPRSSQRTDRAHSERLFQA</sequence>
<proteinExistence type="predicted"/>
<accession>A0AAX2H894</accession>
<feature type="region of interest" description="Disordered" evidence="1">
    <location>
        <begin position="81"/>
        <end position="108"/>
    </location>
</feature>
<evidence type="ECO:0000256" key="1">
    <source>
        <dbReference type="SAM" id="MobiDB-lite"/>
    </source>
</evidence>
<reference evidence="2 3" key="1">
    <citation type="submission" date="2017-08" db="EMBL/GenBank/DDBJ databases">
        <authorList>
            <person name="Chaillou S."/>
        </authorList>
    </citation>
    <scope>NUCLEOTIDE SEQUENCE [LARGE SCALE GENOMIC DNA]</scope>
    <source>
        <strain evidence="2 3">MFPA15A1205</strain>
    </source>
</reference>